<keyword evidence="10" id="KW-1185">Reference proteome</keyword>
<feature type="transmembrane region" description="Helical" evidence="7">
    <location>
        <begin position="505"/>
        <end position="529"/>
    </location>
</feature>
<sequence>MTTTFANIGGVADPRSANQADVIGTSHEAHDGQMPDPSTQRRGSLMYTDSSIMFEEYHYYAKKSREYEKTLPNIGGAGGLLNIFLGKKQQKVDVGISPSPSHDSKDGTTPASDHGINEKAPHVDPAASTVSSAHDQYGVTPDEYYNAQRAVRTATWGSVFYLITTDILGPYSVPWAISQMGYGPGTGLYVSFGVLACYSGAQLYQMFLGLDSTKYPLRNYGDLAFRLYGNWARVGVNVLQSFQFFMNVALLIVGNGQGLQQMAAGANGTGFICFVVAELVIMLVGFFLGQIRTLQRLSFLANLAVWLNVIVIIMTMVVTNKYEPNYDASFASYGTEPNQPVHTYTNWPPGLTLRNHINGLMQGVYSYGGATLFNELMAEMRRPHDFWKSLIFAEVFIIGVYITMGMVVYAAQGQYAFNPAYQGIPNSAYQWQTLGNAVSLISGLIAAVLYGNIGVKVLYSAVFRDIFHLPALDKKLGKWIWVGLVPVYWGAAFVIAAAVPQVSNLGAFVGAATILQFSYTFPPILRVAFNTKKDAIRPESEGFDPRTGEVIRLDSGFKRWMRGYLVQWHFNIFDTLYFLAALSVAGLGIYSSVISMHRNFEEGRLTPFTCGSPTG</sequence>
<feature type="transmembrane region" description="Helical" evidence="7">
    <location>
        <begin position="568"/>
        <end position="590"/>
    </location>
</feature>
<comment type="similarity">
    <text evidence="2">Belongs to the amino acid/polyamine transporter 2 family.</text>
</comment>
<evidence type="ECO:0000313" key="9">
    <source>
        <dbReference type="EMBL" id="KAK3669944.1"/>
    </source>
</evidence>
<feature type="transmembrane region" description="Helical" evidence="7">
    <location>
        <begin position="390"/>
        <end position="411"/>
    </location>
</feature>
<dbReference type="InterPro" id="IPR013057">
    <property type="entry name" value="AA_transpt_TM"/>
</dbReference>
<gene>
    <name evidence="9" type="ORF">LTR78_010195</name>
</gene>
<comment type="subcellular location">
    <subcellularLocation>
        <location evidence="1">Membrane</location>
        <topology evidence="1">Multi-pass membrane protein</topology>
    </subcellularLocation>
</comment>
<accession>A0AAE0TMQ5</accession>
<feature type="transmembrane region" description="Helical" evidence="7">
    <location>
        <begin position="159"/>
        <end position="177"/>
    </location>
</feature>
<evidence type="ECO:0000256" key="7">
    <source>
        <dbReference type="SAM" id="Phobius"/>
    </source>
</evidence>
<feature type="transmembrane region" description="Helical" evidence="7">
    <location>
        <begin position="479"/>
        <end position="499"/>
    </location>
</feature>
<comment type="caution">
    <text evidence="9">The sequence shown here is derived from an EMBL/GenBank/DDBJ whole genome shotgun (WGS) entry which is preliminary data.</text>
</comment>
<dbReference type="PANTHER" id="PTHR22950">
    <property type="entry name" value="AMINO ACID TRANSPORTER"/>
    <property type="match status" value="1"/>
</dbReference>
<evidence type="ECO:0000256" key="6">
    <source>
        <dbReference type="SAM" id="MobiDB-lite"/>
    </source>
</evidence>
<dbReference type="GO" id="GO:0015179">
    <property type="term" value="F:L-amino acid transmembrane transporter activity"/>
    <property type="evidence" value="ECO:0007669"/>
    <property type="project" value="TreeGrafter"/>
</dbReference>
<name>A0AAE0TMQ5_9PEZI</name>
<feature type="transmembrane region" description="Helical" evidence="7">
    <location>
        <begin position="189"/>
        <end position="210"/>
    </location>
</feature>
<organism evidence="9 10">
    <name type="scientific">Recurvomyces mirabilis</name>
    <dbReference type="NCBI Taxonomy" id="574656"/>
    <lineage>
        <taxon>Eukaryota</taxon>
        <taxon>Fungi</taxon>
        <taxon>Dikarya</taxon>
        <taxon>Ascomycota</taxon>
        <taxon>Pezizomycotina</taxon>
        <taxon>Dothideomycetes</taxon>
        <taxon>Dothideomycetidae</taxon>
        <taxon>Mycosphaerellales</taxon>
        <taxon>Teratosphaeriaceae</taxon>
        <taxon>Recurvomyces</taxon>
    </lineage>
</organism>
<feature type="transmembrane region" description="Helical" evidence="7">
    <location>
        <begin position="437"/>
        <end position="459"/>
    </location>
</feature>
<feature type="transmembrane region" description="Helical" evidence="7">
    <location>
        <begin position="359"/>
        <end position="378"/>
    </location>
</feature>
<evidence type="ECO:0000256" key="4">
    <source>
        <dbReference type="ARBA" id="ARBA00022989"/>
    </source>
</evidence>
<feature type="region of interest" description="Disordered" evidence="6">
    <location>
        <begin position="92"/>
        <end position="133"/>
    </location>
</feature>
<dbReference type="EMBL" id="JAUTXT010000067">
    <property type="protein sequence ID" value="KAK3669944.1"/>
    <property type="molecule type" value="Genomic_DNA"/>
</dbReference>
<keyword evidence="4 7" id="KW-1133">Transmembrane helix</keyword>
<evidence type="ECO:0000256" key="2">
    <source>
        <dbReference type="ARBA" id="ARBA00008066"/>
    </source>
</evidence>
<keyword evidence="5 7" id="KW-0472">Membrane</keyword>
<evidence type="ECO:0000256" key="3">
    <source>
        <dbReference type="ARBA" id="ARBA00022692"/>
    </source>
</evidence>
<dbReference type="Pfam" id="PF01490">
    <property type="entry name" value="Aa_trans"/>
    <property type="match status" value="1"/>
</dbReference>
<feature type="transmembrane region" description="Helical" evidence="7">
    <location>
        <begin position="231"/>
        <end position="253"/>
    </location>
</feature>
<feature type="domain" description="Amino acid transporter transmembrane" evidence="8">
    <location>
        <begin position="153"/>
        <end position="532"/>
    </location>
</feature>
<reference evidence="9" key="1">
    <citation type="submission" date="2023-07" db="EMBL/GenBank/DDBJ databases">
        <title>Black Yeasts Isolated from many extreme environments.</title>
        <authorList>
            <person name="Coleine C."/>
            <person name="Stajich J.E."/>
            <person name="Selbmann L."/>
        </authorList>
    </citation>
    <scope>NUCLEOTIDE SEQUENCE</scope>
    <source>
        <strain evidence="9">CCFEE 5485</strain>
    </source>
</reference>
<evidence type="ECO:0000313" key="10">
    <source>
        <dbReference type="Proteomes" id="UP001274830"/>
    </source>
</evidence>
<evidence type="ECO:0000256" key="5">
    <source>
        <dbReference type="ARBA" id="ARBA00023136"/>
    </source>
</evidence>
<dbReference type="GO" id="GO:0016020">
    <property type="term" value="C:membrane"/>
    <property type="evidence" value="ECO:0007669"/>
    <property type="project" value="UniProtKB-SubCell"/>
</dbReference>
<proteinExistence type="inferred from homology"/>
<feature type="transmembrane region" description="Helical" evidence="7">
    <location>
        <begin position="265"/>
        <end position="288"/>
    </location>
</feature>
<protein>
    <recommendedName>
        <fullName evidence="8">Amino acid transporter transmembrane domain-containing protein</fullName>
    </recommendedName>
</protein>
<dbReference type="AlphaFoldDB" id="A0AAE0TMQ5"/>
<feature type="transmembrane region" description="Helical" evidence="7">
    <location>
        <begin position="300"/>
        <end position="319"/>
    </location>
</feature>
<keyword evidence="3 7" id="KW-0812">Transmembrane</keyword>
<dbReference type="Proteomes" id="UP001274830">
    <property type="component" value="Unassembled WGS sequence"/>
</dbReference>
<evidence type="ECO:0000259" key="8">
    <source>
        <dbReference type="Pfam" id="PF01490"/>
    </source>
</evidence>
<evidence type="ECO:0000256" key="1">
    <source>
        <dbReference type="ARBA" id="ARBA00004141"/>
    </source>
</evidence>
<dbReference type="PANTHER" id="PTHR22950:SF461">
    <property type="entry name" value="AMINO ACID TRANSPORTER TRANSMEMBRANE DOMAIN-CONTAINING PROTEIN"/>
    <property type="match status" value="1"/>
</dbReference>